<dbReference type="OrthoDB" id="9790390at2"/>
<accession>A0A516GWZ7</accession>
<dbReference type="InterPro" id="IPR011990">
    <property type="entry name" value="TPR-like_helical_dom_sf"/>
</dbReference>
<organism evidence="6 7">
    <name type="scientific">Ferrovibrio terrae</name>
    <dbReference type="NCBI Taxonomy" id="2594003"/>
    <lineage>
        <taxon>Bacteria</taxon>
        <taxon>Pseudomonadati</taxon>
        <taxon>Pseudomonadota</taxon>
        <taxon>Alphaproteobacteria</taxon>
        <taxon>Rhodospirillales</taxon>
        <taxon>Rhodospirillaceae</taxon>
        <taxon>Ferrovibrio</taxon>
    </lineage>
</organism>
<dbReference type="PANTHER" id="PTHR45663:SF11">
    <property type="entry name" value="GEO12009P1"/>
    <property type="match status" value="1"/>
</dbReference>
<evidence type="ECO:0000259" key="5">
    <source>
        <dbReference type="PROSITE" id="PS51352"/>
    </source>
</evidence>
<reference evidence="6 7" key="1">
    <citation type="submission" date="2019-07" db="EMBL/GenBank/DDBJ databases">
        <title>Genome sequencing for Ferrovibrio sp. K5.</title>
        <authorList>
            <person name="Park S.-J."/>
        </authorList>
    </citation>
    <scope>NUCLEOTIDE SEQUENCE [LARGE SCALE GENOMIC DNA]</scope>
    <source>
        <strain evidence="6 7">K5</strain>
    </source>
</reference>
<proteinExistence type="predicted"/>
<dbReference type="PROSITE" id="PS51352">
    <property type="entry name" value="THIOREDOXIN_2"/>
    <property type="match status" value="1"/>
</dbReference>
<keyword evidence="1" id="KW-0813">Transport</keyword>
<keyword evidence="7" id="KW-1185">Reference proteome</keyword>
<evidence type="ECO:0000256" key="1">
    <source>
        <dbReference type="ARBA" id="ARBA00022448"/>
    </source>
</evidence>
<evidence type="ECO:0000313" key="7">
    <source>
        <dbReference type="Proteomes" id="UP000317496"/>
    </source>
</evidence>
<dbReference type="GO" id="GO:0015035">
    <property type="term" value="F:protein-disulfide reductase activity"/>
    <property type="evidence" value="ECO:0007669"/>
    <property type="project" value="TreeGrafter"/>
</dbReference>
<dbReference type="Gene3D" id="1.25.40.10">
    <property type="entry name" value="Tetratricopeptide repeat domain"/>
    <property type="match status" value="2"/>
</dbReference>
<dbReference type="InterPro" id="IPR017937">
    <property type="entry name" value="Thioredoxin_CS"/>
</dbReference>
<dbReference type="SUPFAM" id="SSF52833">
    <property type="entry name" value="Thioredoxin-like"/>
    <property type="match status" value="1"/>
</dbReference>
<dbReference type="Gene3D" id="3.40.30.10">
    <property type="entry name" value="Glutaredoxin"/>
    <property type="match status" value="1"/>
</dbReference>
<keyword evidence="3" id="KW-1015">Disulfide bond</keyword>
<evidence type="ECO:0000313" key="6">
    <source>
        <dbReference type="EMBL" id="QDO96059.1"/>
    </source>
</evidence>
<gene>
    <name evidence="6" type="ORF">FNB15_01650</name>
</gene>
<sequence length="329" mass="34248">MDFSPKSPTSIPGSLPGLTGLAGGPAAPAAPAAAASADLIKDADASTFMQDVIEASMQQPVLVDFWAPWCGPCKQLTPALEKLVKGANGKLRLVKVNVDDPKNQPLAQQLRIQSIPAVYAFYQGQPVDGFVGALPESQLKKFAEGLPGAGEIQDSAADAIEAGKTALAEQAWEDAAAAFSTALGTEPENVPALGGLARALIGMGEIEGAKEILEQIPADKAGHADVVAARSALELQEAGSQAAGNLKPLEAAVAANPADHQARLDYAVALHGAGNAEAAIDQLLDIVKRDRKWNEEAARKQLVKIFEAMGPMDPLVVDARRRLSSILFS</sequence>
<evidence type="ECO:0000256" key="4">
    <source>
        <dbReference type="ARBA" id="ARBA00023284"/>
    </source>
</evidence>
<dbReference type="KEGG" id="fer:FNB15_01650"/>
<dbReference type="GO" id="GO:0006950">
    <property type="term" value="P:response to stress"/>
    <property type="evidence" value="ECO:0007669"/>
    <property type="project" value="UniProtKB-ARBA"/>
</dbReference>
<dbReference type="Pfam" id="PF00085">
    <property type="entry name" value="Thioredoxin"/>
    <property type="match status" value="1"/>
</dbReference>
<protein>
    <submittedName>
        <fullName evidence="6">Co-chaperone YbbN</fullName>
    </submittedName>
</protein>
<dbReference type="Pfam" id="PF14561">
    <property type="entry name" value="TPR_20"/>
    <property type="match status" value="1"/>
</dbReference>
<dbReference type="AlphaFoldDB" id="A0A516GWZ7"/>
<evidence type="ECO:0000256" key="3">
    <source>
        <dbReference type="ARBA" id="ARBA00023157"/>
    </source>
</evidence>
<dbReference type="PROSITE" id="PS00194">
    <property type="entry name" value="THIOREDOXIN_1"/>
    <property type="match status" value="1"/>
</dbReference>
<dbReference type="GO" id="GO:0045454">
    <property type="term" value="P:cell redox homeostasis"/>
    <property type="evidence" value="ECO:0007669"/>
    <property type="project" value="TreeGrafter"/>
</dbReference>
<dbReference type="InterPro" id="IPR036249">
    <property type="entry name" value="Thioredoxin-like_sf"/>
</dbReference>
<dbReference type="SUPFAM" id="SSF48452">
    <property type="entry name" value="TPR-like"/>
    <property type="match status" value="1"/>
</dbReference>
<dbReference type="PANTHER" id="PTHR45663">
    <property type="entry name" value="GEO12009P1"/>
    <property type="match status" value="1"/>
</dbReference>
<dbReference type="InterPro" id="IPR013766">
    <property type="entry name" value="Thioredoxin_domain"/>
</dbReference>
<feature type="domain" description="Thioredoxin" evidence="5">
    <location>
        <begin position="21"/>
        <end position="148"/>
    </location>
</feature>
<dbReference type="Pfam" id="PF14559">
    <property type="entry name" value="TPR_19"/>
    <property type="match status" value="1"/>
</dbReference>
<name>A0A516GWZ7_9PROT</name>
<keyword evidence="4" id="KW-0676">Redox-active center</keyword>
<dbReference type="GO" id="GO:0005829">
    <property type="term" value="C:cytosol"/>
    <property type="evidence" value="ECO:0007669"/>
    <property type="project" value="TreeGrafter"/>
</dbReference>
<evidence type="ECO:0000256" key="2">
    <source>
        <dbReference type="ARBA" id="ARBA00022982"/>
    </source>
</evidence>
<dbReference type="RefSeq" id="WP_144067040.1">
    <property type="nucleotide sequence ID" value="NZ_CP041636.1"/>
</dbReference>
<dbReference type="EMBL" id="CP041636">
    <property type="protein sequence ID" value="QDO96059.1"/>
    <property type="molecule type" value="Genomic_DNA"/>
</dbReference>
<keyword evidence="2" id="KW-0249">Electron transport</keyword>
<dbReference type="PRINTS" id="PR00421">
    <property type="entry name" value="THIOREDOXIN"/>
</dbReference>
<dbReference type="Proteomes" id="UP000317496">
    <property type="component" value="Chromosome"/>
</dbReference>
<dbReference type="CDD" id="cd02956">
    <property type="entry name" value="ybbN"/>
    <property type="match status" value="1"/>
</dbReference>